<organism evidence="2 3">
    <name type="scientific">Rhizopogon vesiculosus</name>
    <dbReference type="NCBI Taxonomy" id="180088"/>
    <lineage>
        <taxon>Eukaryota</taxon>
        <taxon>Fungi</taxon>
        <taxon>Dikarya</taxon>
        <taxon>Basidiomycota</taxon>
        <taxon>Agaricomycotina</taxon>
        <taxon>Agaricomycetes</taxon>
        <taxon>Agaricomycetidae</taxon>
        <taxon>Boletales</taxon>
        <taxon>Suillineae</taxon>
        <taxon>Rhizopogonaceae</taxon>
        <taxon>Rhizopogon</taxon>
    </lineage>
</organism>
<keyword evidence="1" id="KW-0472">Membrane</keyword>
<proteinExistence type="predicted"/>
<reference evidence="2 3" key="1">
    <citation type="submission" date="2016-03" db="EMBL/GenBank/DDBJ databases">
        <title>Comparative genomics of the ectomycorrhizal sister species Rhizopogon vinicolor and Rhizopogon vesiculosus (Basidiomycota: Boletales) reveals a divergence of the mating type B locus.</title>
        <authorList>
            <person name="Mujic A.B."/>
            <person name="Kuo A."/>
            <person name="Tritt A."/>
            <person name="Lipzen A."/>
            <person name="Chen C."/>
            <person name="Johnson J."/>
            <person name="Sharma A."/>
            <person name="Barry K."/>
            <person name="Grigoriev I.V."/>
            <person name="Spatafora J.W."/>
        </authorList>
    </citation>
    <scope>NUCLEOTIDE SEQUENCE [LARGE SCALE GENOMIC DNA]</scope>
    <source>
        <strain evidence="2 3">AM-OR11-056</strain>
    </source>
</reference>
<protein>
    <submittedName>
        <fullName evidence="2">Uncharacterized protein</fullName>
    </submittedName>
</protein>
<sequence>MFQGIQRRPDGAGPPVEIPVNAAQGVNNANLDQSRSPLPINDPFMDTAPVGHQFDRSALGLYGDEGDVMYSFGGLQQSGTTNQMCHAHQFESSPPAGYNPHSAPFSEPGSRGHSIPPATPMIVETSGIPGITGCYQSEGSVELFIPFLLLFAIEFELLLLTLIRAIQSWRTASSALYMALLKHNVFYYACGLFFSALNIFASLVLKVRALPIHS</sequence>
<gene>
    <name evidence="2" type="ORF">AZE42_06230</name>
</gene>
<evidence type="ECO:0000256" key="1">
    <source>
        <dbReference type="SAM" id="Phobius"/>
    </source>
</evidence>
<keyword evidence="1" id="KW-1133">Transmembrane helix</keyword>
<dbReference type="OrthoDB" id="2691059at2759"/>
<keyword evidence="1" id="KW-0812">Transmembrane</keyword>
<feature type="transmembrane region" description="Helical" evidence="1">
    <location>
        <begin position="143"/>
        <end position="166"/>
    </location>
</feature>
<evidence type="ECO:0000313" key="2">
    <source>
        <dbReference type="EMBL" id="OJA14765.1"/>
    </source>
</evidence>
<keyword evidence="3" id="KW-1185">Reference proteome</keyword>
<dbReference type="EMBL" id="LVVM01003501">
    <property type="protein sequence ID" value="OJA14765.1"/>
    <property type="molecule type" value="Genomic_DNA"/>
</dbReference>
<evidence type="ECO:0000313" key="3">
    <source>
        <dbReference type="Proteomes" id="UP000183567"/>
    </source>
</evidence>
<comment type="caution">
    <text evidence="2">The sequence shown here is derived from an EMBL/GenBank/DDBJ whole genome shotgun (WGS) entry which is preliminary data.</text>
</comment>
<dbReference type="AlphaFoldDB" id="A0A1J8Q114"/>
<feature type="transmembrane region" description="Helical" evidence="1">
    <location>
        <begin position="186"/>
        <end position="205"/>
    </location>
</feature>
<dbReference type="Proteomes" id="UP000183567">
    <property type="component" value="Unassembled WGS sequence"/>
</dbReference>
<accession>A0A1J8Q114</accession>
<name>A0A1J8Q114_9AGAM</name>